<dbReference type="InterPro" id="IPR000683">
    <property type="entry name" value="Gfo/Idh/MocA-like_OxRdtase_N"/>
</dbReference>
<dbReference type="PANTHER" id="PTHR43054:SF1">
    <property type="entry name" value="SCYLLO-INOSITOL 2-DEHYDROGENASE (NADP(+)) IOLU"/>
    <property type="match status" value="1"/>
</dbReference>
<dbReference type="Pfam" id="PF01408">
    <property type="entry name" value="GFO_IDH_MocA"/>
    <property type="match status" value="1"/>
</dbReference>
<gene>
    <name evidence="3" type="ORF">C823_00895</name>
</gene>
<evidence type="ECO:0000259" key="1">
    <source>
        <dbReference type="Pfam" id="PF01408"/>
    </source>
</evidence>
<dbReference type="SUPFAM" id="SSF55347">
    <property type="entry name" value="Glyceraldehyde-3-phosphate dehydrogenase-like, C-terminal domain"/>
    <property type="match status" value="1"/>
</dbReference>
<dbReference type="PANTHER" id="PTHR43054">
    <property type="match status" value="1"/>
</dbReference>
<proteinExistence type="predicted"/>
<dbReference type="eggNOG" id="COG0673">
    <property type="taxonomic scope" value="Bacteria"/>
</dbReference>
<dbReference type="Gene3D" id="3.40.50.720">
    <property type="entry name" value="NAD(P)-binding Rossmann-like Domain"/>
    <property type="match status" value="1"/>
</dbReference>
<evidence type="ECO:0000259" key="2">
    <source>
        <dbReference type="Pfam" id="PF22725"/>
    </source>
</evidence>
<feature type="domain" description="Gfo/Idh/MocA-like oxidoreductase N-terminal" evidence="1">
    <location>
        <begin position="16"/>
        <end position="132"/>
    </location>
</feature>
<dbReference type="GO" id="GO:0000166">
    <property type="term" value="F:nucleotide binding"/>
    <property type="evidence" value="ECO:0007669"/>
    <property type="project" value="InterPro"/>
</dbReference>
<sequence>MNDKYEQYDKKEQNISFATIGTSKITEKFLEEAQQNENFHLHAVYSRSMKKAEAFAQKYAADRHYDNLDDLAADQEVKAVYIASPNAMHYEQVMKMIEAGKHVLCEKPVASNFQEAEQMFKLADQHHTVLMEAMRSLHDPDFACIKNNIHKLGTVRRATFRFCQYSSRYDDFKAGGRQNIFDPKCSGGALMDLGVYCIEPMVALFGKPQALQATSVMLSGGIDGAGTILADYKDMIAELVYSKITDSDLPSEIQGEQAVMTIKTIANPGEIEIRYYNGQTEKPETEPCDSNLKYEIQAFVDAVNGKKDVTDFRNISLQSMNIMDRARKICGIRFPADRI</sequence>
<dbReference type="InterPro" id="IPR055170">
    <property type="entry name" value="GFO_IDH_MocA-like_dom"/>
</dbReference>
<dbReference type="OrthoDB" id="251184at2"/>
<name>N2B4H9_9FIRM</name>
<dbReference type="HOGENOM" id="CLU_023194_7_0_9"/>
<dbReference type="EMBL" id="AQFT01000023">
    <property type="protein sequence ID" value="EMZ36527.1"/>
    <property type="molecule type" value="Genomic_DNA"/>
</dbReference>
<evidence type="ECO:0000313" key="4">
    <source>
        <dbReference type="Proteomes" id="UP000012589"/>
    </source>
</evidence>
<dbReference type="STRING" id="1235802.C823_00895"/>
<dbReference type="InterPro" id="IPR036291">
    <property type="entry name" value="NAD(P)-bd_dom_sf"/>
</dbReference>
<dbReference type="SUPFAM" id="SSF51735">
    <property type="entry name" value="NAD(P)-binding Rossmann-fold domains"/>
    <property type="match status" value="1"/>
</dbReference>
<dbReference type="PATRIC" id="fig|1235802.3.peg.960"/>
<evidence type="ECO:0000313" key="3">
    <source>
        <dbReference type="EMBL" id="EMZ36527.1"/>
    </source>
</evidence>
<accession>N2B4H9</accession>
<comment type="caution">
    <text evidence="3">The sequence shown here is derived from an EMBL/GenBank/DDBJ whole genome shotgun (WGS) entry which is preliminary data.</text>
</comment>
<dbReference type="Proteomes" id="UP000012589">
    <property type="component" value="Unassembled WGS sequence"/>
</dbReference>
<organism evidence="3 4">
    <name type="scientific">Eubacterium plexicaudatum ASF492</name>
    <dbReference type="NCBI Taxonomy" id="1235802"/>
    <lineage>
        <taxon>Bacteria</taxon>
        <taxon>Bacillati</taxon>
        <taxon>Bacillota</taxon>
        <taxon>Clostridia</taxon>
        <taxon>Eubacteriales</taxon>
        <taxon>Eubacteriaceae</taxon>
        <taxon>Eubacterium</taxon>
    </lineage>
</organism>
<reference evidence="3 4" key="1">
    <citation type="journal article" date="2014" name="Genome Announc.">
        <title>Draft genome sequences of the altered schaedler flora, a defined bacterial community from gnotobiotic mice.</title>
        <authorList>
            <person name="Wannemuehler M.J."/>
            <person name="Overstreet A.M."/>
            <person name="Ward D.V."/>
            <person name="Phillips G.J."/>
        </authorList>
    </citation>
    <scope>NUCLEOTIDE SEQUENCE [LARGE SCALE GENOMIC DNA]</scope>
    <source>
        <strain evidence="3 4">ASF492</strain>
    </source>
</reference>
<feature type="domain" description="GFO/IDH/MocA-like oxidoreductase" evidence="2">
    <location>
        <begin position="151"/>
        <end position="258"/>
    </location>
</feature>
<dbReference type="Gene3D" id="3.30.360.10">
    <property type="entry name" value="Dihydrodipicolinate Reductase, domain 2"/>
    <property type="match status" value="1"/>
</dbReference>
<protein>
    <submittedName>
        <fullName evidence="3">Uncharacterized protein</fullName>
    </submittedName>
</protein>
<dbReference type="Pfam" id="PF22725">
    <property type="entry name" value="GFO_IDH_MocA_C3"/>
    <property type="match status" value="1"/>
</dbReference>
<dbReference type="AlphaFoldDB" id="N2B4H9"/>
<keyword evidence="4" id="KW-1185">Reference proteome</keyword>